<dbReference type="SUPFAM" id="SSF53850">
    <property type="entry name" value="Periplasmic binding protein-like II"/>
    <property type="match status" value="5"/>
</dbReference>
<feature type="domain" description="Ionotropic glutamate receptor C-terminal" evidence="16">
    <location>
        <begin position="1122"/>
        <end position="1424"/>
    </location>
</feature>
<evidence type="ECO:0000259" key="16">
    <source>
        <dbReference type="SMART" id="SM00079"/>
    </source>
</evidence>
<comment type="subunit">
    <text evidence="3">May form heteromers.</text>
</comment>
<organism evidence="17">
    <name type="scientific">Salix viminalis</name>
    <name type="common">Common osier</name>
    <name type="synonym">Basket willow</name>
    <dbReference type="NCBI Taxonomy" id="40686"/>
    <lineage>
        <taxon>Eukaryota</taxon>
        <taxon>Viridiplantae</taxon>
        <taxon>Streptophyta</taxon>
        <taxon>Embryophyta</taxon>
        <taxon>Tracheophyta</taxon>
        <taxon>Spermatophyta</taxon>
        <taxon>Magnoliopsida</taxon>
        <taxon>eudicotyledons</taxon>
        <taxon>Gunneridae</taxon>
        <taxon>Pentapetalae</taxon>
        <taxon>rosids</taxon>
        <taxon>fabids</taxon>
        <taxon>Malpighiales</taxon>
        <taxon>Salicaceae</taxon>
        <taxon>Saliceae</taxon>
        <taxon>Salix</taxon>
    </lineage>
</organism>
<evidence type="ECO:0000256" key="4">
    <source>
        <dbReference type="ARBA" id="ARBA00022448"/>
    </source>
</evidence>
<dbReference type="GO" id="GO:0016020">
    <property type="term" value="C:membrane"/>
    <property type="evidence" value="ECO:0007669"/>
    <property type="project" value="UniProtKB-SubCell"/>
</dbReference>
<keyword evidence="12" id="KW-1071">Ligand-gated ion channel</keyword>
<evidence type="ECO:0000256" key="9">
    <source>
        <dbReference type="ARBA" id="ARBA00023136"/>
    </source>
</evidence>
<evidence type="ECO:0000256" key="5">
    <source>
        <dbReference type="ARBA" id="ARBA00022692"/>
    </source>
</evidence>
<dbReference type="Pfam" id="PF00060">
    <property type="entry name" value="Lig_chan"/>
    <property type="match status" value="4"/>
</dbReference>
<feature type="transmembrane region" description="Helical" evidence="15">
    <location>
        <begin position="3001"/>
        <end position="3026"/>
    </location>
</feature>
<dbReference type="InterPro" id="IPR015683">
    <property type="entry name" value="Ionotropic_Glu_rcpt"/>
</dbReference>
<keyword evidence="5 15" id="KW-0812">Transmembrane</keyword>
<evidence type="ECO:0000256" key="6">
    <source>
        <dbReference type="ARBA" id="ARBA00022729"/>
    </source>
</evidence>
<dbReference type="FunFam" id="3.40.50.2300:FF:000758">
    <property type="entry name" value="Glutamate receptor"/>
    <property type="match status" value="1"/>
</dbReference>
<evidence type="ECO:0000313" key="17">
    <source>
        <dbReference type="EMBL" id="VFU44957.1"/>
    </source>
</evidence>
<keyword evidence="11" id="KW-0325">Glycoprotein</keyword>
<evidence type="ECO:0000256" key="13">
    <source>
        <dbReference type="ARBA" id="ARBA00023303"/>
    </source>
</evidence>
<dbReference type="SUPFAM" id="SSF53822">
    <property type="entry name" value="Periplasmic binding protein-like I"/>
    <property type="match status" value="4"/>
</dbReference>
<keyword evidence="6" id="KW-0732">Signal</keyword>
<feature type="transmembrane region" description="Helical" evidence="15">
    <location>
        <begin position="569"/>
        <end position="587"/>
    </location>
</feature>
<dbReference type="InterPro" id="IPR028082">
    <property type="entry name" value="Peripla_BP_I"/>
</dbReference>
<evidence type="ECO:0000256" key="7">
    <source>
        <dbReference type="ARBA" id="ARBA00022989"/>
    </source>
</evidence>
<dbReference type="FunFam" id="3.40.190.10:FF:000103">
    <property type="entry name" value="Glutamate receptor"/>
    <property type="match status" value="4"/>
</dbReference>
<feature type="transmembrane region" description="Helical" evidence="15">
    <location>
        <begin position="1650"/>
        <end position="1668"/>
    </location>
</feature>
<feature type="transmembrane region" description="Helical" evidence="15">
    <location>
        <begin position="1590"/>
        <end position="1608"/>
    </location>
</feature>
<keyword evidence="13" id="KW-0407">Ion channel</keyword>
<comment type="subcellular location">
    <subcellularLocation>
        <location evidence="1">Membrane</location>
        <topology evidence="1">Multi-pass membrane protein</topology>
    </subcellularLocation>
</comment>
<dbReference type="SMART" id="SM00079">
    <property type="entry name" value="PBPe"/>
    <property type="match status" value="4"/>
</dbReference>
<keyword evidence="9 15" id="KW-0472">Membrane</keyword>
<feature type="domain" description="Ionotropic glutamate receptor C-terminal" evidence="16">
    <location>
        <begin position="1461"/>
        <end position="1780"/>
    </location>
</feature>
<feature type="transmembrane region" description="Helical" evidence="15">
    <location>
        <begin position="2378"/>
        <end position="2398"/>
    </location>
</feature>
<evidence type="ECO:0000256" key="3">
    <source>
        <dbReference type="ARBA" id="ARBA00011095"/>
    </source>
</evidence>
<evidence type="ECO:0000256" key="15">
    <source>
        <dbReference type="SAM" id="Phobius"/>
    </source>
</evidence>
<protein>
    <recommendedName>
        <fullName evidence="16">Ionotropic glutamate receptor C-terminal domain-containing protein</fullName>
    </recommendedName>
</protein>
<feature type="transmembrane region" description="Helical" evidence="15">
    <location>
        <begin position="629"/>
        <end position="647"/>
    </location>
</feature>
<name>A0A6N2LVD9_SALVM</name>
<dbReference type="InterPro" id="IPR001320">
    <property type="entry name" value="Iontro_rcpt_C"/>
</dbReference>
<dbReference type="FunFam" id="3.40.50.2300:FF:000169">
    <property type="entry name" value="Glutamate receptor"/>
    <property type="match status" value="4"/>
</dbReference>
<dbReference type="Gene3D" id="1.10.287.70">
    <property type="match status" value="5"/>
</dbReference>
<evidence type="ECO:0000256" key="12">
    <source>
        <dbReference type="ARBA" id="ARBA00023286"/>
    </source>
</evidence>
<feature type="transmembrane region" description="Helical" evidence="15">
    <location>
        <begin position="2314"/>
        <end position="2332"/>
    </location>
</feature>
<dbReference type="Pfam" id="PF01094">
    <property type="entry name" value="ANF_receptor"/>
    <property type="match status" value="4"/>
</dbReference>
<reference evidence="17" key="1">
    <citation type="submission" date="2019-03" db="EMBL/GenBank/DDBJ databases">
        <authorList>
            <person name="Mank J."/>
            <person name="Almeida P."/>
        </authorList>
    </citation>
    <scope>NUCLEOTIDE SEQUENCE</scope>
    <source>
        <strain evidence="17">78183</strain>
    </source>
</reference>
<dbReference type="FunFam" id="3.40.190.10:FF:000217">
    <property type="entry name" value="Glutamate receptor"/>
    <property type="match status" value="1"/>
</dbReference>
<dbReference type="FunFam" id="1.10.287.70:FF:000037">
    <property type="entry name" value="Glutamate receptor"/>
    <property type="match status" value="3"/>
</dbReference>
<dbReference type="CDD" id="cd13686">
    <property type="entry name" value="GluR_Plant"/>
    <property type="match status" value="3"/>
</dbReference>
<evidence type="ECO:0000256" key="1">
    <source>
        <dbReference type="ARBA" id="ARBA00004141"/>
    </source>
</evidence>
<comment type="similarity">
    <text evidence="2">Belongs to the glutamate-gated ion channel (TC 1.A.10.1) family.</text>
</comment>
<evidence type="ECO:0000256" key="11">
    <source>
        <dbReference type="ARBA" id="ARBA00023180"/>
    </source>
</evidence>
<dbReference type="FunFam" id="3.40.50.2300:FF:000310">
    <property type="entry name" value="Glutamate receptor"/>
    <property type="match status" value="1"/>
</dbReference>
<dbReference type="InterPro" id="IPR001828">
    <property type="entry name" value="ANF_lig-bd_rcpt"/>
</dbReference>
<accession>A0A6N2LVD9</accession>
<keyword evidence="7 15" id="KW-1133">Transmembrane helix</keyword>
<evidence type="ECO:0000256" key="14">
    <source>
        <dbReference type="ARBA" id="ARBA00049638"/>
    </source>
</evidence>
<dbReference type="CDD" id="cd19990">
    <property type="entry name" value="PBP1_GABAb_receptor_plant"/>
    <property type="match status" value="4"/>
</dbReference>
<dbReference type="Pfam" id="PF10613">
    <property type="entry name" value="Lig_chan-Glu_bd"/>
    <property type="match status" value="4"/>
</dbReference>
<keyword evidence="8" id="KW-0406">Ion transport</keyword>
<dbReference type="GO" id="GO:0015276">
    <property type="term" value="F:ligand-gated monoatomic ion channel activity"/>
    <property type="evidence" value="ECO:0007669"/>
    <property type="project" value="InterPro"/>
</dbReference>
<dbReference type="PANTHER" id="PTHR34836">
    <property type="entry name" value="OS06G0188250 PROTEIN"/>
    <property type="match status" value="1"/>
</dbReference>
<sequence length="3133" mass="345760">MGMAENISIPVNVGLVLDLDSDLDGKIALSCIEMALSDFYATHGDYKTRLVLNTRDSMKDVVGAAAAALELIKNMKVQAILGPTTSMQASFVIDLGKKAQVPIISFSASSPSLTSIRSTYFVRATLNDSTQVNAISELVKTYKWREAVPIYMDNEYGEGIIPYLIDALQAVNARVPYRSVISPSATDDRIVVELYKLMGMQTRVFIVHMYGSLGTRIFAKAKEIGMMSEGYVWIMTDGLTADLLSSPNPSVTGTMQGVLGVKSYVPSTKELQDFRVRWKRKFQQDNPYIIDAELNIYGLRGYDAATALALAVEKTGTTNFGFLKANVSSTSSTDLASLGISFNGPSLLEALSNTSFKGLTGNYHFVDGQLQSPAFQIVNVNGNGGREIGFWTPKEGLVKQWVPSNGTNSTSVSGISTVIFPGDTTVVPKGWGIPTNEKKLMIGVPVKSTLRQFVDVINNPSSNTTTVTGFCIDVFDTVVKTLPYDLPYEYVPFAKPDGKPAGTYNDLVYQVYLKNFDAVVGDITILYSRSLFVDYTLPYIESSVSVMVPTEGHNIESAWFFLKPLTWDLWVSTLIFFVFIGFVVWVLEHRINGDFRGPASHQAGTIFWFSFSTMVFSQRERVVSNLSRVVVVIWCFVVLILTQSYTASLTSLLTIQQLRVTDVNELIKKGENVGYHNDSFILRTLLDLGFDRSKLMVYSSPEECLELFSKGSGNGGIAAAFDEEPYMKLFLSKYCPKYTMIDALFKTGALDLIKNVEVQAIIGPTTSMQANFVIELGEKAQVPIISFSASSPSLTSIRSPFFFRATQNDSTQVNAISALVQAFGWREAVPIYIDNEYGQGVIPYLTDALQAVDARVPYRSVISPSATDDQIVAELYKLMTMQTRVFIVHMFPSLGARVFAKAKEIGMMSGGYVWIMTDGLTDEFLSSPNASITNTMQGALGVRPYVPRTKDLETFRIRWKRKFQQENPDFVDAGLNILGLWAYDAATALALAVEKAGTGNLGFQKSNVSSNSSTDLSTLGLSLNGPNLVQALSNVTFKGLTGNYLFDNGQLQSSAFQIMNVNGNGGRTIGFWTQTEGIVKTLNSKNHMTANSGSNSDLSTVIWPGDTTSVPKGWEIPTNAKKLRIGVPMKDGFSEFVKVTRDPSSNTTTVTGYSIDVFDSVVKALPYALPYEFIPFAKPDGDPAGTYNDLIYQVYLKNFDAVVGDTTIVYNRSQYVDFTLPYTESGVSMIVPIVDNNSKNAWVFLRPLTWDLWVTSFCFFIFIGFVIWVLEHRINEDFRGPASHQAGTSFWFSFSTMVFAQKMGMAENISIPVNVGVVLDLDSDLDGKIALSCIEMALSDFYDTHGDYRTRLVLNTRDSMKDVVGAAAAALSNTSFKGLTGNYHFVDGQLQSPAFQIVNVNGNGGREIGFWTPKEGLVKQWVPSNGTNSTSVSGISTVIFPGDTTVVPKGWGIPTNEKKLMIGVPAVKSTLRQFVDVINNPSSNTTTVTGFCIDVFDTAVKALPYDLPYEYVLFAKPDGEPAGTYNDLVNQVYLKNFDAVVGDITILHSRSLFVDYTLPYMESSVSVVVPTKGHNIESAWFFLKPLTWDLWVSTLIFFVFIGFVVWVLEHRINGDFRGPASNQAGTIFWFSFSTMVFSQRERVVSNLSRVVVIIWCFAVLILTQSYTASLSSLLTIRQLKVADVNELIKKGQNVGYQSDFILRTLLDLGFDRSKLMVYSSPEECHELLSKGSGNGGIAAAFDEEPYMKLFLSKYCPKYTIIDALFKTGEMGMAENISIPVNVGVVLDLGSDLDGKIALSCIEMALSDFYATHGDYKTRLVLNTRDSMKDVVGAAAAALDLIKKMEVHAILGPTTSMQANFVIELGEKAQVPIISFSASSPSLTSIRSPFFFRATQNDSTQVNAISALVQVFGWREAVPIYIDNEYGEGIIPYLTDALQAVDARVPYRSVISPSATDDQIVAELYKLKTMQTRVFIVHMYGSLGTWLFAKAKEIGMMSEGYVWIMTDGLTADLLSSPNPSVTETIQGVLGVKPYVPNTKEIQDFRVRWKRKFQLDNPYIIDAELNIYGLRGYDAATALALAVEKSGTKNFGFRKANVSSSSSTDLATDISLNGPNLLQALSNTSFKGLTGDYHFVKWQLQPSAFQIVNVNGNGGRGTGFWTPTKGLVKQLVPSNVANSTSLSGISTVIFPGDPAVAPKGWVNPTKEKKLRIGVPLKSSFKQFVEVKKYPSSNTTNITGFCIDVFDAAVKALPYDLPYEYVNFDAVVGDVTIVYTRSLYVDYTLPFMESGVSIIVPIESHTTENAWFFLKPLTWDLWASTLLFFVFFGFVVWVLEHRINGDFRGPASHQVGTIFWFSFSTMLVSRNLARIRKMRKTTFKPVLSFLLFLCLKILFIEMGVAQNTTFIPVNVGVVLDLDSDLDGKIALSCIEMALSDFYATHGGYKTRVALAIRDSKKDVVGAAAAAILGPSTSMQANLVIELGEKAQVPIISFSATSSSLSSIRSSYFFRATNDDSAQVNTISALFQAFGWREAVPIYIDNEYGEGIVPYLTDSLQAIDVRVPYRSVISPSATDEQIIGELYKLMTMQTRVFVVHMYRNLGTRLFARAKEIGMMSEGYVWIMTDGLTVDLLSSPSPSVTDTIQGVLGIKPYVPRTKELENFRARWKRKFLQDNPSNIDAELNVYGLWAYDATKALAMAVEKAGATNFGFEKANVSSSSSTDLATLGISLNGPNLLQALSDTSFKGLTGDYHFVDRQLQSPAFQIVNVNGNGGREIGFWTPAKSTSMSSISTAIFPGDTFVVPKGWEIPTNEKKLKIGVPVKDGFTEFVAVTTDPISNAKKVTGYCIDVFDAVVKALPYALPYEYIPYVNPDDGKPAGTYDDLAYQVHLKKFDAVVGDMTIVYNRSLYIDYTLPYTESGVSMIVPIADNNSKNAWVFMKPLTWDLWVSTFVFFVFIGFVVWVLEHRVNEDFRGSASDQAGASFWFSFSTMVFAQRERMVSNLTRAVVIIWFFVVLVLTQSYTASLTSLLTVQQLQPTVTDVHDLIMKGEYVGYLRGSFVLGILLRLGFDKSKLRVYNSTEECHELFSKGSGNGGIAAAFDEVPYMKVFLSKYCSKYTMIEPTFKTGGFETNESIPFA</sequence>
<keyword evidence="10" id="KW-0675">Receptor</keyword>
<dbReference type="Gene3D" id="3.40.50.2300">
    <property type="match status" value="9"/>
</dbReference>
<feature type="domain" description="Ionotropic glutamate receptor C-terminal" evidence="16">
    <location>
        <begin position="2810"/>
        <end position="3129"/>
    </location>
</feature>
<feature type="transmembrane region" description="Helical" evidence="15">
    <location>
        <begin position="2941"/>
        <end position="2959"/>
    </location>
</feature>
<proteinExistence type="inferred from homology"/>
<evidence type="ECO:0000256" key="2">
    <source>
        <dbReference type="ARBA" id="ARBA00008685"/>
    </source>
</evidence>
<dbReference type="InterPro" id="IPR044440">
    <property type="entry name" value="GABAb_receptor_plant_PBP1"/>
</dbReference>
<comment type="function">
    <text evidence="14">Glutamate-gated receptor that probably acts as a non-selective cation channel. May be involved in light-signal transduction and calcium homeostasis via the regulation of calcium influx into cells.</text>
</comment>
<gene>
    <name evidence="17" type="ORF">SVIM_LOCUS279206</name>
</gene>
<dbReference type="PANTHER" id="PTHR34836:SF1">
    <property type="entry name" value="OS09G0428600 PROTEIN"/>
    <property type="match status" value="1"/>
</dbReference>
<evidence type="ECO:0000256" key="8">
    <source>
        <dbReference type="ARBA" id="ARBA00023065"/>
    </source>
</evidence>
<dbReference type="InterPro" id="IPR019594">
    <property type="entry name" value="Glu/Gly-bd"/>
</dbReference>
<dbReference type="Gene3D" id="3.40.190.10">
    <property type="entry name" value="Periplasmic binding protein-like II"/>
    <property type="match status" value="5"/>
</dbReference>
<feature type="domain" description="Ionotropic glutamate receptor C-terminal" evidence="16">
    <location>
        <begin position="441"/>
        <end position="760"/>
    </location>
</feature>
<dbReference type="EMBL" id="CAADRP010001610">
    <property type="protein sequence ID" value="VFU44957.1"/>
    <property type="molecule type" value="Genomic_DNA"/>
</dbReference>
<keyword evidence="4" id="KW-0813">Transport</keyword>
<feature type="transmembrane region" description="Helical" evidence="15">
    <location>
        <begin position="3046"/>
        <end position="3064"/>
    </location>
</feature>
<evidence type="ECO:0000256" key="10">
    <source>
        <dbReference type="ARBA" id="ARBA00023170"/>
    </source>
</evidence>